<gene>
    <name evidence="7" type="ORF">GCM10009097_52400</name>
</gene>
<dbReference type="CDD" id="cd08878">
    <property type="entry name" value="RHO_alpha_C_DMO-like"/>
    <property type="match status" value="1"/>
</dbReference>
<dbReference type="RefSeq" id="WP_087839791.1">
    <property type="nucleotide sequence ID" value="NZ_BAAAEN010000030.1"/>
</dbReference>
<evidence type="ECO:0000256" key="2">
    <source>
        <dbReference type="ARBA" id="ARBA00022723"/>
    </source>
</evidence>
<dbReference type="PROSITE" id="PS51296">
    <property type="entry name" value="RIESKE"/>
    <property type="match status" value="1"/>
</dbReference>
<protein>
    <submittedName>
        <fullName evidence="7">Aromatic ring-hydroxylating dioxygenase subunit alpha</fullName>
    </submittedName>
</protein>
<keyword evidence="8" id="KW-1185">Reference proteome</keyword>
<dbReference type="SUPFAM" id="SSF50022">
    <property type="entry name" value="ISP domain"/>
    <property type="match status" value="1"/>
</dbReference>
<accession>A0ABN1CWZ7</accession>
<evidence type="ECO:0000256" key="1">
    <source>
        <dbReference type="ARBA" id="ARBA00022714"/>
    </source>
</evidence>
<dbReference type="InterPro" id="IPR017941">
    <property type="entry name" value="Rieske_2Fe-2S"/>
</dbReference>
<evidence type="ECO:0000256" key="3">
    <source>
        <dbReference type="ARBA" id="ARBA00023002"/>
    </source>
</evidence>
<dbReference type="GO" id="GO:0051213">
    <property type="term" value="F:dioxygenase activity"/>
    <property type="evidence" value="ECO:0007669"/>
    <property type="project" value="UniProtKB-KW"/>
</dbReference>
<dbReference type="Proteomes" id="UP001501706">
    <property type="component" value="Unassembled WGS sequence"/>
</dbReference>
<dbReference type="SUPFAM" id="SSF55961">
    <property type="entry name" value="Bet v1-like"/>
    <property type="match status" value="1"/>
</dbReference>
<evidence type="ECO:0000259" key="6">
    <source>
        <dbReference type="PROSITE" id="PS51296"/>
    </source>
</evidence>
<evidence type="ECO:0000256" key="5">
    <source>
        <dbReference type="ARBA" id="ARBA00023014"/>
    </source>
</evidence>
<keyword evidence="5" id="KW-0411">Iron-sulfur</keyword>
<dbReference type="InterPro" id="IPR036922">
    <property type="entry name" value="Rieske_2Fe-2S_sf"/>
</dbReference>
<dbReference type="InterPro" id="IPR050584">
    <property type="entry name" value="Cholesterol_7-desaturase"/>
</dbReference>
<organism evidence="7 8">
    <name type="scientific">Pigmentiphaga daeguensis</name>
    <dbReference type="NCBI Taxonomy" id="414049"/>
    <lineage>
        <taxon>Bacteria</taxon>
        <taxon>Pseudomonadati</taxon>
        <taxon>Pseudomonadota</taxon>
        <taxon>Betaproteobacteria</taxon>
        <taxon>Burkholderiales</taxon>
        <taxon>Alcaligenaceae</taxon>
        <taxon>Pigmentiphaga</taxon>
    </lineage>
</organism>
<dbReference type="Pfam" id="PF00355">
    <property type="entry name" value="Rieske"/>
    <property type="match status" value="1"/>
</dbReference>
<keyword evidence="3" id="KW-0560">Oxidoreductase</keyword>
<evidence type="ECO:0000256" key="4">
    <source>
        <dbReference type="ARBA" id="ARBA00023004"/>
    </source>
</evidence>
<dbReference type="Pfam" id="PF19112">
    <property type="entry name" value="VanA_C"/>
    <property type="match status" value="1"/>
</dbReference>
<reference evidence="7 8" key="1">
    <citation type="journal article" date="2019" name="Int. J. Syst. Evol. Microbiol.">
        <title>The Global Catalogue of Microorganisms (GCM) 10K type strain sequencing project: providing services to taxonomists for standard genome sequencing and annotation.</title>
        <authorList>
            <consortium name="The Broad Institute Genomics Platform"/>
            <consortium name="The Broad Institute Genome Sequencing Center for Infectious Disease"/>
            <person name="Wu L."/>
            <person name="Ma J."/>
        </authorList>
    </citation>
    <scope>NUCLEOTIDE SEQUENCE [LARGE SCALE GENOMIC DNA]</scope>
    <source>
        <strain evidence="7 8">JCM 14330</strain>
    </source>
</reference>
<name>A0ABN1CWZ7_9BURK</name>
<proteinExistence type="predicted"/>
<sequence length="353" mass="38957">MFVKNAWYVAAWASEVEAAPFPRTLCGVPVVLFRDPGTGKVAALLDRCCHRGTPLRFGQVVPEGLECGYHGMVFDAAGACVRIPGQASIPPKARVQSFPVVEQDELVWIWLGEPEQADPARIVSYPFHNDHAAWPHKCQVYHVKASSMLLVDNLMDLTHLAFVHKNTIGGNPKAHVEARMTVTPTDDGLHFIRWLMDSAPPPTYTKAVSLADRIDRWMEFQYIAPGTVLQWTGGIDSGKGAVENRNQPGFSLRIFHGLTPETETTCFYFWSAANGYRQDDPTATNALFHEIDTAFREDKAIVEAQQAMLTDRGEQGLIDIVSDAARIHMRRAVKRMIAAETQAEAGHPPGAGA</sequence>
<evidence type="ECO:0000313" key="7">
    <source>
        <dbReference type="EMBL" id="GAA0528339.1"/>
    </source>
</evidence>
<dbReference type="Gene3D" id="3.90.380.10">
    <property type="entry name" value="Naphthalene 1,2-dioxygenase Alpha Subunit, Chain A, domain 1"/>
    <property type="match status" value="1"/>
</dbReference>
<dbReference type="Gene3D" id="2.102.10.10">
    <property type="entry name" value="Rieske [2Fe-2S] iron-sulphur domain"/>
    <property type="match status" value="1"/>
</dbReference>
<dbReference type="EMBL" id="BAAAEN010000030">
    <property type="protein sequence ID" value="GAA0528339.1"/>
    <property type="molecule type" value="Genomic_DNA"/>
</dbReference>
<dbReference type="InterPro" id="IPR044043">
    <property type="entry name" value="VanA_C_cat"/>
</dbReference>
<keyword evidence="1" id="KW-0001">2Fe-2S</keyword>
<evidence type="ECO:0000313" key="8">
    <source>
        <dbReference type="Proteomes" id="UP001501706"/>
    </source>
</evidence>
<keyword evidence="2" id="KW-0479">Metal-binding</keyword>
<keyword evidence="7" id="KW-0223">Dioxygenase</keyword>
<dbReference type="PANTHER" id="PTHR21266:SF60">
    <property type="entry name" value="3-KETOSTEROID-9-ALPHA-MONOOXYGENASE, OXYGENASE COMPONENT"/>
    <property type="match status" value="1"/>
</dbReference>
<feature type="domain" description="Rieske" evidence="6">
    <location>
        <begin position="7"/>
        <end position="109"/>
    </location>
</feature>
<keyword evidence="4" id="KW-0408">Iron</keyword>
<dbReference type="PANTHER" id="PTHR21266">
    <property type="entry name" value="IRON-SULFUR DOMAIN CONTAINING PROTEIN"/>
    <property type="match status" value="1"/>
</dbReference>
<comment type="caution">
    <text evidence="7">The sequence shown here is derived from an EMBL/GenBank/DDBJ whole genome shotgun (WGS) entry which is preliminary data.</text>
</comment>